<accession>A0ABY5YHC2</accession>
<sequence>MAAEETLMMGDTEYDAEAARKAGVRCVLLRCGGNEELPGVNLPGEVCDDPAALLVVLERGDLA</sequence>
<evidence type="ECO:0000313" key="1">
    <source>
        <dbReference type="EMBL" id="UWX63203.1"/>
    </source>
</evidence>
<dbReference type="SUPFAM" id="SSF56784">
    <property type="entry name" value="HAD-like"/>
    <property type="match status" value="1"/>
</dbReference>
<dbReference type="EMBL" id="CP104213">
    <property type="protein sequence ID" value="UWX63203.1"/>
    <property type="molecule type" value="Genomic_DNA"/>
</dbReference>
<evidence type="ECO:0000313" key="2">
    <source>
        <dbReference type="Proteomes" id="UP001060261"/>
    </source>
</evidence>
<dbReference type="InterPro" id="IPR036412">
    <property type="entry name" value="HAD-like_sf"/>
</dbReference>
<keyword evidence="2" id="KW-1185">Reference proteome</keyword>
<dbReference type="Gene3D" id="3.40.50.1000">
    <property type="entry name" value="HAD superfamily/HAD-like"/>
    <property type="match status" value="1"/>
</dbReference>
<dbReference type="RefSeq" id="WP_260559494.1">
    <property type="nucleotide sequence ID" value="NZ_CP104213.1"/>
</dbReference>
<organism evidence="1 2">
    <name type="scientific">Deinococcus rubellus</name>
    <dbReference type="NCBI Taxonomy" id="1889240"/>
    <lineage>
        <taxon>Bacteria</taxon>
        <taxon>Thermotogati</taxon>
        <taxon>Deinococcota</taxon>
        <taxon>Deinococci</taxon>
        <taxon>Deinococcales</taxon>
        <taxon>Deinococcaceae</taxon>
        <taxon>Deinococcus</taxon>
    </lineage>
</organism>
<dbReference type="InterPro" id="IPR023214">
    <property type="entry name" value="HAD_sf"/>
</dbReference>
<gene>
    <name evidence="1" type="ORF">N0D28_10610</name>
</gene>
<proteinExistence type="predicted"/>
<dbReference type="Proteomes" id="UP001060261">
    <property type="component" value="Chromosome"/>
</dbReference>
<reference evidence="1" key="1">
    <citation type="submission" date="2022-09" db="EMBL/GenBank/DDBJ databases">
        <title>genome sequence of Deinococcus rubellus.</title>
        <authorList>
            <person name="Srinivasan S."/>
        </authorList>
    </citation>
    <scope>NUCLEOTIDE SEQUENCE</scope>
    <source>
        <strain evidence="1">Ant6</strain>
    </source>
</reference>
<name>A0ABY5YHC2_9DEIO</name>
<protein>
    <submittedName>
        <fullName evidence="1">HAD hydrolase-like protein</fullName>
    </submittedName>
</protein>
<dbReference type="Pfam" id="PF13242">
    <property type="entry name" value="Hydrolase_like"/>
    <property type="match status" value="1"/>
</dbReference>